<comment type="cofactor">
    <cofactor evidence="1 9">
        <name>pyridoxal 5'-phosphate</name>
        <dbReference type="ChEBI" id="CHEBI:597326"/>
    </cofactor>
</comment>
<dbReference type="GO" id="GO:0000105">
    <property type="term" value="P:L-histidine biosynthetic process"/>
    <property type="evidence" value="ECO:0007669"/>
    <property type="project" value="UniProtKB-UniRule"/>
</dbReference>
<dbReference type="UniPathway" id="UPA00031">
    <property type="reaction ID" value="UER00012"/>
</dbReference>
<dbReference type="NCBIfam" id="TIGR01141">
    <property type="entry name" value="hisC"/>
    <property type="match status" value="1"/>
</dbReference>
<dbReference type="OrthoDB" id="9809616at2"/>
<evidence type="ECO:0000256" key="2">
    <source>
        <dbReference type="ARBA" id="ARBA00005011"/>
    </source>
</evidence>
<evidence type="ECO:0000313" key="11">
    <source>
        <dbReference type="EMBL" id="SNT68397.1"/>
    </source>
</evidence>
<dbReference type="InterPro" id="IPR004839">
    <property type="entry name" value="Aminotransferase_I/II_large"/>
</dbReference>
<dbReference type="InterPro" id="IPR015424">
    <property type="entry name" value="PyrdxlP-dep_Trfase"/>
</dbReference>
<dbReference type="PANTHER" id="PTHR43643:SF3">
    <property type="entry name" value="HISTIDINOL-PHOSPHATE AMINOTRANSFERASE"/>
    <property type="match status" value="1"/>
</dbReference>
<evidence type="ECO:0000259" key="10">
    <source>
        <dbReference type="Pfam" id="PF00155"/>
    </source>
</evidence>
<dbReference type="GO" id="GO:0030170">
    <property type="term" value="F:pyridoxal phosphate binding"/>
    <property type="evidence" value="ECO:0007669"/>
    <property type="project" value="InterPro"/>
</dbReference>
<keyword evidence="9" id="KW-0368">Histidine biosynthesis</keyword>
<dbReference type="InterPro" id="IPR005861">
    <property type="entry name" value="HisP_aminotrans"/>
</dbReference>
<reference evidence="11 12" key="1">
    <citation type="submission" date="2017-07" db="EMBL/GenBank/DDBJ databases">
        <authorList>
            <person name="Sun Z.S."/>
            <person name="Albrecht U."/>
            <person name="Echele G."/>
            <person name="Lee C.C."/>
        </authorList>
    </citation>
    <scope>NUCLEOTIDE SEQUENCE [LARGE SCALE GENOMIC DNA]</scope>
    <source>
        <strain evidence="11 12">CGMCC 1.12710</strain>
    </source>
</reference>
<feature type="domain" description="Aminotransferase class I/classII large" evidence="10">
    <location>
        <begin position="28"/>
        <end position="354"/>
    </location>
</feature>
<comment type="pathway">
    <text evidence="2 9">Amino-acid biosynthesis; L-histidine biosynthesis; L-histidine from 5-phospho-alpha-D-ribose 1-diphosphate: step 7/9.</text>
</comment>
<organism evidence="11 12">
    <name type="scientific">Amphiplicatus metriothermophilus</name>
    <dbReference type="NCBI Taxonomy" id="1519374"/>
    <lineage>
        <taxon>Bacteria</taxon>
        <taxon>Pseudomonadati</taxon>
        <taxon>Pseudomonadota</taxon>
        <taxon>Alphaproteobacteria</taxon>
        <taxon>Parvularculales</taxon>
        <taxon>Parvularculaceae</taxon>
        <taxon>Amphiplicatus</taxon>
    </lineage>
</organism>
<protein>
    <recommendedName>
        <fullName evidence="9">Histidinol-phosphate aminotransferase</fullName>
        <ecNumber evidence="9">2.6.1.9</ecNumber>
    </recommendedName>
    <alternativeName>
        <fullName evidence="9">Imidazole acetol-phosphate transaminase</fullName>
    </alternativeName>
</protein>
<comment type="similarity">
    <text evidence="3 9">Belongs to the class-II pyridoxal-phosphate-dependent aminotransferase family. Histidinol-phosphate aminotransferase subfamily.</text>
</comment>
<dbReference type="PANTHER" id="PTHR43643">
    <property type="entry name" value="HISTIDINOL-PHOSPHATE AMINOTRANSFERASE 2"/>
    <property type="match status" value="1"/>
</dbReference>
<keyword evidence="7 9" id="KW-0663">Pyridoxal phosphate</keyword>
<dbReference type="InterPro" id="IPR015422">
    <property type="entry name" value="PyrdxlP-dep_Trfase_small"/>
</dbReference>
<evidence type="ECO:0000313" key="12">
    <source>
        <dbReference type="Proteomes" id="UP000198346"/>
    </source>
</evidence>
<evidence type="ECO:0000256" key="6">
    <source>
        <dbReference type="ARBA" id="ARBA00022679"/>
    </source>
</evidence>
<evidence type="ECO:0000256" key="7">
    <source>
        <dbReference type="ARBA" id="ARBA00022898"/>
    </source>
</evidence>
<evidence type="ECO:0000256" key="3">
    <source>
        <dbReference type="ARBA" id="ARBA00007970"/>
    </source>
</evidence>
<dbReference type="SUPFAM" id="SSF53383">
    <property type="entry name" value="PLP-dependent transferases"/>
    <property type="match status" value="1"/>
</dbReference>
<dbReference type="CDD" id="cd00609">
    <property type="entry name" value="AAT_like"/>
    <property type="match status" value="1"/>
</dbReference>
<dbReference type="InterPro" id="IPR015421">
    <property type="entry name" value="PyrdxlP-dep_Trfase_major"/>
</dbReference>
<dbReference type="Gene3D" id="3.40.640.10">
    <property type="entry name" value="Type I PLP-dependent aspartate aminotransferase-like (Major domain)"/>
    <property type="match status" value="1"/>
</dbReference>
<accession>A0A239PLA5</accession>
<dbReference type="EMBL" id="FZQA01000001">
    <property type="protein sequence ID" value="SNT68397.1"/>
    <property type="molecule type" value="Genomic_DNA"/>
</dbReference>
<keyword evidence="9" id="KW-0028">Amino-acid biosynthesis</keyword>
<evidence type="ECO:0000256" key="8">
    <source>
        <dbReference type="ARBA" id="ARBA00047481"/>
    </source>
</evidence>
<evidence type="ECO:0000256" key="9">
    <source>
        <dbReference type="HAMAP-Rule" id="MF_01023"/>
    </source>
</evidence>
<sequence length="363" mass="38389">MVAPTPRPGILDIAPYVPGGAHAPGAGKVYKLSSNESALGPSPRAVEAYKAAAGALHEYPDGAAGGLRAAIGAAYSLDPARIVCGAGSDELLQLLARAYLGPGDSAVQTQHGFLVYAIATKACGAEIRFAPEPALVADVDAILAAVDESTRIVFLANPNNPTGTYIAASEVRRLREALREDVLLVLDAAYAEYMDAPDYEPGAALVDEGDNVVMTRTFSKIYGLASLRLGWAYCPPAVADILNRIRGPFNVSAPALAAGAAAVADKAFIRRNREHNRRERDWLAQQLGGLGLYFQPSVANFILVRFPDEPGRTAKEVAARLKAGGVIAREMDAYGLPDRLRVSIGPAEANRRFIALLSEIFAP</sequence>
<dbReference type="RefSeq" id="WP_089411345.1">
    <property type="nucleotide sequence ID" value="NZ_FZQA01000001.1"/>
</dbReference>
<comment type="catalytic activity">
    <reaction evidence="8 9">
        <text>L-histidinol phosphate + 2-oxoglutarate = 3-(imidazol-4-yl)-2-oxopropyl phosphate + L-glutamate</text>
        <dbReference type="Rhea" id="RHEA:23744"/>
        <dbReference type="ChEBI" id="CHEBI:16810"/>
        <dbReference type="ChEBI" id="CHEBI:29985"/>
        <dbReference type="ChEBI" id="CHEBI:57766"/>
        <dbReference type="ChEBI" id="CHEBI:57980"/>
        <dbReference type="EC" id="2.6.1.9"/>
    </reaction>
</comment>
<name>A0A239PLA5_9PROT</name>
<evidence type="ECO:0000256" key="1">
    <source>
        <dbReference type="ARBA" id="ARBA00001933"/>
    </source>
</evidence>
<feature type="modified residue" description="N6-(pyridoxal phosphate)lysine" evidence="9">
    <location>
        <position position="220"/>
    </location>
</feature>
<evidence type="ECO:0000256" key="4">
    <source>
        <dbReference type="ARBA" id="ARBA00011738"/>
    </source>
</evidence>
<dbReference type="Pfam" id="PF00155">
    <property type="entry name" value="Aminotran_1_2"/>
    <property type="match status" value="1"/>
</dbReference>
<dbReference type="HAMAP" id="MF_01023">
    <property type="entry name" value="HisC_aminotrans_2"/>
    <property type="match status" value="1"/>
</dbReference>
<dbReference type="GO" id="GO:0004400">
    <property type="term" value="F:histidinol-phosphate transaminase activity"/>
    <property type="evidence" value="ECO:0007669"/>
    <property type="project" value="UniProtKB-UniRule"/>
</dbReference>
<keyword evidence="12" id="KW-1185">Reference proteome</keyword>
<gene>
    <name evidence="9" type="primary">hisC</name>
    <name evidence="11" type="ORF">SAMN06297382_0899</name>
</gene>
<proteinExistence type="inferred from homology"/>
<dbReference type="EC" id="2.6.1.9" evidence="9"/>
<keyword evidence="5 9" id="KW-0032">Aminotransferase</keyword>
<comment type="subunit">
    <text evidence="4 9">Homodimer.</text>
</comment>
<dbReference type="Proteomes" id="UP000198346">
    <property type="component" value="Unassembled WGS sequence"/>
</dbReference>
<keyword evidence="6 9" id="KW-0808">Transferase</keyword>
<evidence type="ECO:0000256" key="5">
    <source>
        <dbReference type="ARBA" id="ARBA00022576"/>
    </source>
</evidence>
<dbReference type="InterPro" id="IPR050106">
    <property type="entry name" value="HistidinolP_aminotransfase"/>
</dbReference>
<dbReference type="Gene3D" id="3.90.1150.10">
    <property type="entry name" value="Aspartate Aminotransferase, domain 1"/>
    <property type="match status" value="1"/>
</dbReference>
<dbReference type="AlphaFoldDB" id="A0A239PLA5"/>